<accession>A0AA41QB47</accession>
<dbReference type="InterPro" id="IPR011010">
    <property type="entry name" value="DNA_brk_join_enz"/>
</dbReference>
<reference evidence="1" key="1">
    <citation type="submission" date="2022-01" db="EMBL/GenBank/DDBJ databases">
        <title>Antribacter sp. nov., isolated from Guizhou of China.</title>
        <authorList>
            <person name="Chengliang C."/>
            <person name="Ya Z."/>
        </authorList>
    </citation>
    <scope>NUCLEOTIDE SEQUENCE</scope>
    <source>
        <strain evidence="1">KLBMP 9083</strain>
    </source>
</reference>
<keyword evidence="2" id="KW-1185">Reference proteome</keyword>
<organism evidence="1 2">
    <name type="scientific">Antribacter soli</name>
    <dbReference type="NCBI Taxonomy" id="2910976"/>
    <lineage>
        <taxon>Bacteria</taxon>
        <taxon>Bacillati</taxon>
        <taxon>Actinomycetota</taxon>
        <taxon>Actinomycetes</taxon>
        <taxon>Micrococcales</taxon>
        <taxon>Promicromonosporaceae</taxon>
        <taxon>Antribacter</taxon>
    </lineage>
</organism>
<dbReference type="EMBL" id="JAKGSG010000010">
    <property type="protein sequence ID" value="MCF4119876.1"/>
    <property type="molecule type" value="Genomic_DNA"/>
</dbReference>
<dbReference type="Proteomes" id="UP001165405">
    <property type="component" value="Unassembled WGS sequence"/>
</dbReference>
<name>A0AA41QB47_9MICO</name>
<evidence type="ECO:0000313" key="1">
    <source>
        <dbReference type="EMBL" id="MCF4119876.1"/>
    </source>
</evidence>
<proteinExistence type="predicted"/>
<dbReference type="AlphaFoldDB" id="A0AA41QB47"/>
<dbReference type="RefSeq" id="WP_236087589.1">
    <property type="nucleotide sequence ID" value="NZ_JAKGSG010000010.1"/>
</dbReference>
<dbReference type="GO" id="GO:0003677">
    <property type="term" value="F:DNA binding"/>
    <property type="evidence" value="ECO:0007669"/>
    <property type="project" value="InterPro"/>
</dbReference>
<dbReference type="SUPFAM" id="SSF56349">
    <property type="entry name" value="DNA breaking-rejoining enzymes"/>
    <property type="match status" value="1"/>
</dbReference>
<evidence type="ECO:0000313" key="2">
    <source>
        <dbReference type="Proteomes" id="UP001165405"/>
    </source>
</evidence>
<sequence length="51" mass="5860">MRYRASLSAFFGWCVREKLIAVSPVTAVLVPKSSEEKVEMNPFTEAELERR</sequence>
<protein>
    <submittedName>
        <fullName evidence="1">Uncharacterized protein</fullName>
    </submittedName>
</protein>
<comment type="caution">
    <text evidence="1">The sequence shown here is derived from an EMBL/GenBank/DDBJ whole genome shotgun (WGS) entry which is preliminary data.</text>
</comment>
<gene>
    <name evidence="1" type="ORF">L1785_02685</name>
</gene>